<name>A0A9N9AWH4_9GLOM</name>
<accession>A0A9N9AWH4</accession>
<keyword evidence="5" id="KW-0274">FAD</keyword>
<evidence type="ECO:0000256" key="4">
    <source>
        <dbReference type="ARBA" id="ARBA00022729"/>
    </source>
</evidence>
<dbReference type="AlphaFoldDB" id="A0A9N9AWH4"/>
<keyword evidence="3" id="KW-0285">Flavoprotein</keyword>
<dbReference type="EMBL" id="CAJVPK010000769">
    <property type="protein sequence ID" value="CAG8547559.1"/>
    <property type="molecule type" value="Genomic_DNA"/>
</dbReference>
<dbReference type="InterPro" id="IPR036188">
    <property type="entry name" value="FAD/NAD-bd_sf"/>
</dbReference>
<organism evidence="9 10">
    <name type="scientific">Diversispora eburnea</name>
    <dbReference type="NCBI Taxonomy" id="1213867"/>
    <lineage>
        <taxon>Eukaryota</taxon>
        <taxon>Fungi</taxon>
        <taxon>Fungi incertae sedis</taxon>
        <taxon>Mucoromycota</taxon>
        <taxon>Glomeromycotina</taxon>
        <taxon>Glomeromycetes</taxon>
        <taxon>Diversisporales</taxon>
        <taxon>Diversisporaceae</taxon>
        <taxon>Diversispora</taxon>
    </lineage>
</organism>
<evidence type="ECO:0000256" key="1">
    <source>
        <dbReference type="ARBA" id="ARBA00001974"/>
    </source>
</evidence>
<comment type="similarity">
    <text evidence="2">Belongs to the prenylcysteine oxidase family.</text>
</comment>
<evidence type="ECO:0000256" key="7">
    <source>
        <dbReference type="ARBA" id="ARBA00023180"/>
    </source>
</evidence>
<dbReference type="OrthoDB" id="437369at2759"/>
<evidence type="ECO:0000256" key="2">
    <source>
        <dbReference type="ARBA" id="ARBA00009967"/>
    </source>
</evidence>
<keyword evidence="10" id="KW-1185">Reference proteome</keyword>
<keyword evidence="6" id="KW-0560">Oxidoreductase</keyword>
<evidence type="ECO:0000259" key="8">
    <source>
        <dbReference type="Pfam" id="PF07156"/>
    </source>
</evidence>
<evidence type="ECO:0000256" key="6">
    <source>
        <dbReference type="ARBA" id="ARBA00023002"/>
    </source>
</evidence>
<comment type="caution">
    <text evidence="9">The sequence shown here is derived from an EMBL/GenBank/DDBJ whole genome shotgun (WGS) entry which is preliminary data.</text>
</comment>
<dbReference type="PANTHER" id="PTHR15944:SF0">
    <property type="entry name" value="PRENYLCYSTEINE LYASE DOMAIN-CONTAINING PROTEIN"/>
    <property type="match status" value="1"/>
</dbReference>
<dbReference type="Proteomes" id="UP000789706">
    <property type="component" value="Unassembled WGS sequence"/>
</dbReference>
<dbReference type="GO" id="GO:0030328">
    <property type="term" value="P:prenylcysteine catabolic process"/>
    <property type="evidence" value="ECO:0007669"/>
    <property type="project" value="InterPro"/>
</dbReference>
<protein>
    <submittedName>
        <fullName evidence="9">4454_t:CDS:1</fullName>
    </submittedName>
</protein>
<gene>
    <name evidence="9" type="ORF">DEBURN_LOCUS6934</name>
</gene>
<dbReference type="Pfam" id="PF13450">
    <property type="entry name" value="NAD_binding_8"/>
    <property type="match status" value="1"/>
</dbReference>
<dbReference type="Gene3D" id="3.50.50.60">
    <property type="entry name" value="FAD/NAD(P)-binding domain"/>
    <property type="match status" value="1"/>
</dbReference>
<sequence>MISAKIQKFLTILILLILLINHLIIHVRSFEIPYQVPFSELLTGPKKVGIIGAGAGGSSAAYFLSNSFRNTSIPISITVYEKESVVGGRANSIIFERNGTKYDVEMGASIFVDVNYHLLNASKKFGLDLISFTEGYPEAKTAVWDGTEFVFEETSSTFWDIVKLFWTYGWTPIKIQRIVKDTINKFLKGYDLTEPFYSIDSELERLHLTLEKQYTGQYYFSELKNIGQLYLQHLVEPMTRVNYAQNLGEIHAMGTFISLAPQVNKIVCVRGGNHQIFENFIKDSEADLKLNTKVSKVTKIINDEGNIKYEIMTEDGSVNTFDAQFTEIQFINVNVQMKEVPYIKLYVSLVAGRLNPKYFGRNSPDEVPQAILTTNSGKTDFLSLAARTKLENGETLYKIFSTHSMSDELLDRIFTDRSSIYCKVWNSYPRLIPNQEFPRVELDDNFFYVNSYEPLISTMETECVSSNNIVKILSQRWINVEKVKANL</sequence>
<dbReference type="GO" id="GO:0030327">
    <property type="term" value="P:prenylated protein catabolic process"/>
    <property type="evidence" value="ECO:0007669"/>
    <property type="project" value="TreeGrafter"/>
</dbReference>
<proteinExistence type="inferred from homology"/>
<comment type="cofactor">
    <cofactor evidence="1">
        <name>FAD</name>
        <dbReference type="ChEBI" id="CHEBI:57692"/>
    </cofactor>
</comment>
<dbReference type="PANTHER" id="PTHR15944">
    <property type="entry name" value="FARNESYLCYSTEINE LYASE"/>
    <property type="match status" value="1"/>
</dbReference>
<feature type="domain" description="Prenylcysteine lyase" evidence="8">
    <location>
        <begin position="151"/>
        <end position="479"/>
    </location>
</feature>
<reference evidence="9" key="1">
    <citation type="submission" date="2021-06" db="EMBL/GenBank/DDBJ databases">
        <authorList>
            <person name="Kallberg Y."/>
            <person name="Tangrot J."/>
            <person name="Rosling A."/>
        </authorList>
    </citation>
    <scope>NUCLEOTIDE SEQUENCE</scope>
    <source>
        <strain evidence="9">AZ414A</strain>
    </source>
</reference>
<evidence type="ECO:0000256" key="3">
    <source>
        <dbReference type="ARBA" id="ARBA00022630"/>
    </source>
</evidence>
<dbReference type="SUPFAM" id="SSF51905">
    <property type="entry name" value="FAD/NAD(P)-binding domain"/>
    <property type="match status" value="1"/>
</dbReference>
<evidence type="ECO:0000313" key="10">
    <source>
        <dbReference type="Proteomes" id="UP000789706"/>
    </source>
</evidence>
<evidence type="ECO:0000256" key="5">
    <source>
        <dbReference type="ARBA" id="ARBA00022827"/>
    </source>
</evidence>
<dbReference type="Pfam" id="PF07156">
    <property type="entry name" value="Prenylcys_lyase"/>
    <property type="match status" value="1"/>
</dbReference>
<dbReference type="GO" id="GO:0001735">
    <property type="term" value="F:prenylcysteine oxidase activity"/>
    <property type="evidence" value="ECO:0007669"/>
    <property type="project" value="InterPro"/>
</dbReference>
<evidence type="ECO:0000313" key="9">
    <source>
        <dbReference type="EMBL" id="CAG8547559.1"/>
    </source>
</evidence>
<keyword evidence="4" id="KW-0732">Signal</keyword>
<keyword evidence="7" id="KW-0325">Glycoprotein</keyword>
<dbReference type="InterPro" id="IPR017046">
    <property type="entry name" value="Prenylcysteine_Oxase1"/>
</dbReference>
<dbReference type="InterPro" id="IPR010795">
    <property type="entry name" value="Prenylcys_lyase"/>
</dbReference>